<evidence type="ECO:0000256" key="1">
    <source>
        <dbReference type="SAM" id="SignalP"/>
    </source>
</evidence>
<gene>
    <name evidence="2" type="ORF">CU098_012693</name>
</gene>
<protein>
    <submittedName>
        <fullName evidence="2">Uncharacterized protein</fullName>
    </submittedName>
</protein>
<keyword evidence="1" id="KW-0732">Signal</keyword>
<accession>A0A367KN92</accession>
<reference evidence="2 3" key="1">
    <citation type="journal article" date="2018" name="G3 (Bethesda)">
        <title>Phylogenetic and Phylogenomic Definition of Rhizopus Species.</title>
        <authorList>
            <person name="Gryganskyi A.P."/>
            <person name="Golan J."/>
            <person name="Dolatabadi S."/>
            <person name="Mondo S."/>
            <person name="Robb S."/>
            <person name="Idnurm A."/>
            <person name="Muszewska A."/>
            <person name="Steczkiewicz K."/>
            <person name="Masonjones S."/>
            <person name="Liao H.L."/>
            <person name="Gajdeczka M.T."/>
            <person name="Anike F."/>
            <person name="Vuek A."/>
            <person name="Anishchenko I.M."/>
            <person name="Voigt K."/>
            <person name="de Hoog G.S."/>
            <person name="Smith M.E."/>
            <person name="Heitman J."/>
            <person name="Vilgalys R."/>
            <person name="Stajich J.E."/>
        </authorList>
    </citation>
    <scope>NUCLEOTIDE SEQUENCE [LARGE SCALE GENOMIC DNA]</scope>
    <source>
        <strain evidence="2 3">LSU 92-RS-03</strain>
    </source>
</reference>
<organism evidence="2 3">
    <name type="scientific">Rhizopus stolonifer</name>
    <name type="common">Rhizopus nigricans</name>
    <dbReference type="NCBI Taxonomy" id="4846"/>
    <lineage>
        <taxon>Eukaryota</taxon>
        <taxon>Fungi</taxon>
        <taxon>Fungi incertae sedis</taxon>
        <taxon>Mucoromycota</taxon>
        <taxon>Mucoromycotina</taxon>
        <taxon>Mucoromycetes</taxon>
        <taxon>Mucorales</taxon>
        <taxon>Mucorineae</taxon>
        <taxon>Rhizopodaceae</taxon>
        <taxon>Rhizopus</taxon>
    </lineage>
</organism>
<name>A0A367KN92_RHIST</name>
<dbReference type="EMBL" id="PJQM01000939">
    <property type="protein sequence ID" value="RCI03664.1"/>
    <property type="molecule type" value="Genomic_DNA"/>
</dbReference>
<keyword evidence="3" id="KW-1185">Reference proteome</keyword>
<comment type="caution">
    <text evidence="2">The sequence shown here is derived from an EMBL/GenBank/DDBJ whole genome shotgun (WGS) entry which is preliminary data.</text>
</comment>
<dbReference type="Proteomes" id="UP000253551">
    <property type="component" value="Unassembled WGS sequence"/>
</dbReference>
<feature type="signal peptide" evidence="1">
    <location>
        <begin position="1"/>
        <end position="20"/>
    </location>
</feature>
<proteinExistence type="predicted"/>
<dbReference type="OrthoDB" id="2340857at2759"/>
<dbReference type="AlphaFoldDB" id="A0A367KN92"/>
<feature type="chain" id="PRO_5017059254" evidence="1">
    <location>
        <begin position="21"/>
        <end position="282"/>
    </location>
</feature>
<evidence type="ECO:0000313" key="3">
    <source>
        <dbReference type="Proteomes" id="UP000253551"/>
    </source>
</evidence>
<evidence type="ECO:0000313" key="2">
    <source>
        <dbReference type="EMBL" id="RCI03664.1"/>
    </source>
</evidence>
<sequence>MKFSIATFTALAFLSASVRADSTSDAIAAFCDGLNVTSPIASDVVVAGQNATVTVTRVPNEKTKTITGLDLYSVDSSGTPKYIKNTWSGNYTLNTQASLSDTIPSNSSAGLYYFRVWVTNIIDGAHGPDCIKTSNNFKVTTGTHTNAAGFTSYAEHLDDSSVYNPDHINGCFGLKVTSPAAGDSAKQGDHVSLVLNRDTASQTEALTKVEIYKKSDSGDVLVDDVWSGKETINNVITLKDQIKIDSDKYDASASYYYKVQVTSTVQKNEVCSFQSSDFSITS</sequence>